<dbReference type="InterPro" id="IPR005930">
    <property type="entry name" value="Pyruv_COase"/>
</dbReference>
<feature type="region of interest" description="Disordered" evidence="14">
    <location>
        <begin position="1"/>
        <end position="84"/>
    </location>
</feature>
<feature type="compositionally biased region" description="Polar residues" evidence="14">
    <location>
        <begin position="21"/>
        <end position="37"/>
    </location>
</feature>
<keyword evidence="7" id="KW-0479">Metal-binding</keyword>
<dbReference type="Gene3D" id="2.40.50.100">
    <property type="match status" value="1"/>
</dbReference>
<dbReference type="InterPro" id="IPR016185">
    <property type="entry name" value="PreATP-grasp_dom_sf"/>
</dbReference>
<dbReference type="InterPro" id="IPR000089">
    <property type="entry name" value="Biotin_lipoyl"/>
</dbReference>
<dbReference type="GO" id="GO:0006094">
    <property type="term" value="P:gluconeogenesis"/>
    <property type="evidence" value="ECO:0007669"/>
    <property type="project" value="UniProtKB-KW"/>
</dbReference>
<feature type="transmembrane region" description="Helical" evidence="15">
    <location>
        <begin position="119"/>
        <end position="136"/>
    </location>
</feature>
<dbReference type="NCBIfam" id="TIGR01235">
    <property type="entry name" value="pyruv_carbox"/>
    <property type="match status" value="1"/>
</dbReference>
<dbReference type="SUPFAM" id="SSF51230">
    <property type="entry name" value="Single hybrid motif"/>
    <property type="match status" value="1"/>
</dbReference>
<dbReference type="GO" id="GO:0005524">
    <property type="term" value="F:ATP binding"/>
    <property type="evidence" value="ECO:0007669"/>
    <property type="project" value="UniProtKB-UniRule"/>
</dbReference>
<dbReference type="InterPro" id="IPR005481">
    <property type="entry name" value="BC-like_N"/>
</dbReference>
<comment type="pathway">
    <text evidence="3">Carbohydrate biosynthesis; gluconeogenesis.</text>
</comment>
<feature type="domain" description="Biotin carboxylation" evidence="18">
    <location>
        <begin position="148"/>
        <end position="600"/>
    </location>
</feature>
<organism evidence="20 21">
    <name type="scientific">Dentiscutata erythropus</name>
    <dbReference type="NCBI Taxonomy" id="1348616"/>
    <lineage>
        <taxon>Eukaryota</taxon>
        <taxon>Fungi</taxon>
        <taxon>Fungi incertae sedis</taxon>
        <taxon>Mucoromycota</taxon>
        <taxon>Glomeromycotina</taxon>
        <taxon>Glomeromycetes</taxon>
        <taxon>Diversisporales</taxon>
        <taxon>Gigasporaceae</taxon>
        <taxon>Dentiscutata</taxon>
    </lineage>
</organism>
<dbReference type="SUPFAM" id="SSF51569">
    <property type="entry name" value="Aldolase"/>
    <property type="match status" value="1"/>
</dbReference>
<dbReference type="PROSITE" id="PS50975">
    <property type="entry name" value="ATP_GRASP"/>
    <property type="match status" value="1"/>
</dbReference>
<dbReference type="CDD" id="cd07937">
    <property type="entry name" value="DRE_TIM_PC_TC_5S"/>
    <property type="match status" value="1"/>
</dbReference>
<dbReference type="PROSITE" id="PS50991">
    <property type="entry name" value="PYR_CT"/>
    <property type="match status" value="1"/>
</dbReference>
<dbReference type="OrthoDB" id="196847at2759"/>
<dbReference type="Gene3D" id="3.20.20.70">
    <property type="entry name" value="Aldolase class I"/>
    <property type="match status" value="1"/>
</dbReference>
<evidence type="ECO:0000259" key="16">
    <source>
        <dbReference type="PROSITE" id="PS50968"/>
    </source>
</evidence>
<dbReference type="Gene3D" id="3.30.470.20">
    <property type="entry name" value="ATP-grasp fold, B domain"/>
    <property type="match status" value="1"/>
</dbReference>
<dbReference type="SUPFAM" id="SSF56059">
    <property type="entry name" value="Glutathione synthetase ATP-binding domain-like"/>
    <property type="match status" value="1"/>
</dbReference>
<dbReference type="PROSITE" id="PS50968">
    <property type="entry name" value="BIOTINYL_LIPOYL"/>
    <property type="match status" value="1"/>
</dbReference>
<comment type="catalytic activity">
    <reaction evidence="12">
        <text>hydrogencarbonate + pyruvate + ATP = oxaloacetate + ADP + phosphate + H(+)</text>
        <dbReference type="Rhea" id="RHEA:20844"/>
        <dbReference type="ChEBI" id="CHEBI:15361"/>
        <dbReference type="ChEBI" id="CHEBI:15378"/>
        <dbReference type="ChEBI" id="CHEBI:16452"/>
        <dbReference type="ChEBI" id="CHEBI:17544"/>
        <dbReference type="ChEBI" id="CHEBI:30616"/>
        <dbReference type="ChEBI" id="CHEBI:43474"/>
        <dbReference type="ChEBI" id="CHEBI:456216"/>
        <dbReference type="EC" id="6.4.1.1"/>
    </reaction>
</comment>
<dbReference type="EMBL" id="CAJVPY010001276">
    <property type="protein sequence ID" value="CAG8514865.1"/>
    <property type="molecule type" value="Genomic_DNA"/>
</dbReference>
<dbReference type="EC" id="6.4.1.1" evidence="4"/>
<evidence type="ECO:0000313" key="21">
    <source>
        <dbReference type="Proteomes" id="UP000789405"/>
    </source>
</evidence>
<dbReference type="Pfam" id="PF00682">
    <property type="entry name" value="HMGL-like"/>
    <property type="match status" value="1"/>
</dbReference>
<dbReference type="InterPro" id="IPR005479">
    <property type="entry name" value="CPAse_ATP-bd"/>
</dbReference>
<dbReference type="Pfam" id="PF00289">
    <property type="entry name" value="Biotin_carb_N"/>
    <property type="match status" value="1"/>
</dbReference>
<evidence type="ECO:0000313" key="20">
    <source>
        <dbReference type="EMBL" id="CAG8514865.1"/>
    </source>
</evidence>
<keyword evidence="11" id="KW-0511">Multifunctional enzyme</keyword>
<accession>A0A9N9A2G4</accession>
<evidence type="ECO:0000256" key="4">
    <source>
        <dbReference type="ARBA" id="ARBA00013057"/>
    </source>
</evidence>
<dbReference type="Gene3D" id="3.10.600.10">
    <property type="entry name" value="pyruvate carboxylase f1077a mutant domain"/>
    <property type="match status" value="1"/>
</dbReference>
<evidence type="ECO:0000256" key="9">
    <source>
        <dbReference type="ARBA" id="ARBA00022840"/>
    </source>
</evidence>
<dbReference type="Pfam" id="PF00364">
    <property type="entry name" value="Biotin_lipoyl"/>
    <property type="match status" value="1"/>
</dbReference>
<feature type="compositionally biased region" description="Basic and acidic residues" evidence="14">
    <location>
        <begin position="47"/>
        <end position="64"/>
    </location>
</feature>
<dbReference type="GO" id="GO:0046872">
    <property type="term" value="F:metal ion binding"/>
    <property type="evidence" value="ECO:0007669"/>
    <property type="project" value="UniProtKB-KW"/>
</dbReference>
<dbReference type="InterPro" id="IPR013785">
    <property type="entry name" value="Aldolase_TIM"/>
</dbReference>
<sequence length="1263" mass="140637">MSEQDVKPTSINEKSAEKTPEVQQVTSDNTDGTTPTQDKVPRVQIEFPKRQKSFEIQNESRDVEESTQNDSQKLGYDNESNRAPKNIELEHFETRSIEENAEPWKHEGPWYTDITKKRWLISIIIALMIVVIIIVVDTIRRDSQILGHLPKLLVANRGEIAIRIFRTSHELSMKTVAIFSHEDRLSTHRYKADEAYQVGDPSNHTPVGAYLAQDEIIRIAKQKGVSMIHPGYGFLSENASFARKVEEAGIAFVGPTPDVIEKMGDKTKAREIAIECGVPVVPGTRGPISTIEQAKAFIEECGFPIIIKAAMGGGGRGMRVVRNFETLKDSFNRAKSEALAAFGDGTVFLERFLDKPKHIEVQLLADNEGNVIHLFERDCSVQRRHQKVVEVAPAINLKTSVRDAILNDAVKLAKHVHYRNAGTAEFLVDQQDRHYFIEINPRIQVEHTITEEITGIDIVAAQIQIAGGALLAHQSLLQNRIQISGHAIQCRVTTEDPAQNFQPDTGKIEVYRSSGGNGVRLDGGAGYAGAIITPHYDSLLVKVTCWGKTYEIARRKILRALVEFRIRGVKTNIPFLQRLLTHDAFVNGEVWTTFIDDTPDLFRLVGSKNRAQKILKYLGDVVVNGSSIKGQIGEPSFKKPLSIPTIYSQDCSEPVDINNPPKHGWRYILQEQGPEAFAKAVREYNGVLIMDTTWRDAHQSLLATRVRTIDLLNIAPQTAHALANAFSLEMWGGATFDVSMRFLYEDPWDRLTKLRKLVPNIPFQMLLRGANAVGYTSYPDNVIYDFCRKAKIHGVDIFRIFDSLNYIENMKLGIDAVKKAGGVIEASICYTGDVTNQKEKKYDINYYLKLTEELVNEGIHILGIKDMAGLLKPEAAEILIGSIRKRWPDLPIHVHTHDTAGTGVASMLAAAKAGMSGMTSQPSMGAVVAALEHSELGTGINVENVHALNEYWEQARKLYSCFESGVLSSDSSVYYHEMPGGQYTNLMFQASQLGLGKQWKEIKKAYAEANKLCGDIIKVTPSSKVVGDLAQFMVTNKFSYNDVIEKAKSTSFPVSVVEFFQGYLGQPYGGFPEPLRSDVINYTYTYYKLDLKAKYGRSIREVDVSSAAIYPKVFAEYREQIEKFGDVSVIPTRYFLCKPELGDEFCIDLEEGVTLIIKFLAIGPIDTTTGKREVFFELNGETRAIAIDDRSAAVEHVHRKKADTGNPGEVDGAEIKAGDPICVLSAMKMETVVSSPVSGKIDHIEVKESDSLSAGDLIVRITK</sequence>
<keyword evidence="5" id="KW-0312">Gluconeogenesis</keyword>
<evidence type="ECO:0000256" key="1">
    <source>
        <dbReference type="ARBA" id="ARBA00001953"/>
    </source>
</evidence>
<keyword evidence="21" id="KW-1185">Reference proteome</keyword>
<dbReference type="InterPro" id="IPR011761">
    <property type="entry name" value="ATP-grasp"/>
</dbReference>
<dbReference type="FunFam" id="3.20.20.70:FF:000033">
    <property type="entry name" value="Pyruvate carboxylase"/>
    <property type="match status" value="1"/>
</dbReference>
<gene>
    <name evidence="20" type="ORF">DERYTH_LOCUS3570</name>
</gene>
<dbReference type="Pfam" id="PF02785">
    <property type="entry name" value="Biotin_carb_C"/>
    <property type="match status" value="1"/>
</dbReference>
<feature type="domain" description="Lipoyl-binding" evidence="16">
    <location>
        <begin position="1184"/>
        <end position="1262"/>
    </location>
</feature>
<dbReference type="Pfam" id="PF02786">
    <property type="entry name" value="CPSase_L_D2"/>
    <property type="match status" value="1"/>
</dbReference>
<dbReference type="Proteomes" id="UP000789405">
    <property type="component" value="Unassembled WGS sequence"/>
</dbReference>
<dbReference type="PROSITE" id="PS00867">
    <property type="entry name" value="CPSASE_2"/>
    <property type="match status" value="1"/>
</dbReference>
<feature type="domain" description="Pyruvate carboxyltransferase" evidence="19">
    <location>
        <begin position="687"/>
        <end position="959"/>
    </location>
</feature>
<keyword evidence="6" id="KW-0436">Ligase</keyword>
<dbReference type="PROSITE" id="PS00188">
    <property type="entry name" value="BIOTIN"/>
    <property type="match status" value="1"/>
</dbReference>
<comment type="function">
    <text evidence="2">Pyruvate carboxylase catalyzes a 2-step reaction, involving the ATP-dependent carboxylation of the covalently attached biotin in the first step and the transfer of the carboxyl group to pyruvate in the second.</text>
</comment>
<evidence type="ECO:0000256" key="7">
    <source>
        <dbReference type="ARBA" id="ARBA00022723"/>
    </source>
</evidence>
<dbReference type="FunFam" id="3.30.470.20:FF:000012">
    <property type="entry name" value="Pyruvate carboxylase"/>
    <property type="match status" value="1"/>
</dbReference>
<evidence type="ECO:0000256" key="3">
    <source>
        <dbReference type="ARBA" id="ARBA00004742"/>
    </source>
</evidence>
<dbReference type="GO" id="GO:0004736">
    <property type="term" value="F:pyruvate carboxylase activity"/>
    <property type="evidence" value="ECO:0007669"/>
    <property type="project" value="UniProtKB-EC"/>
</dbReference>
<dbReference type="SUPFAM" id="SSF51246">
    <property type="entry name" value="Rudiment single hybrid motif"/>
    <property type="match status" value="1"/>
</dbReference>
<dbReference type="PANTHER" id="PTHR43778:SF2">
    <property type="entry name" value="PYRUVATE CARBOXYLASE, MITOCHONDRIAL"/>
    <property type="match status" value="1"/>
</dbReference>
<dbReference type="GO" id="GO:0005737">
    <property type="term" value="C:cytoplasm"/>
    <property type="evidence" value="ECO:0007669"/>
    <property type="project" value="TreeGrafter"/>
</dbReference>
<evidence type="ECO:0000256" key="8">
    <source>
        <dbReference type="ARBA" id="ARBA00022741"/>
    </source>
</evidence>
<dbReference type="InterPro" id="IPR000891">
    <property type="entry name" value="PYR_CT"/>
</dbReference>
<evidence type="ECO:0000256" key="10">
    <source>
        <dbReference type="ARBA" id="ARBA00023267"/>
    </source>
</evidence>
<dbReference type="SUPFAM" id="SSF89000">
    <property type="entry name" value="post-HMGL domain-like"/>
    <property type="match status" value="1"/>
</dbReference>
<evidence type="ECO:0000256" key="13">
    <source>
        <dbReference type="PROSITE-ProRule" id="PRU00409"/>
    </source>
</evidence>
<keyword evidence="10" id="KW-0092">Biotin</keyword>
<evidence type="ECO:0000259" key="17">
    <source>
        <dbReference type="PROSITE" id="PS50975"/>
    </source>
</evidence>
<evidence type="ECO:0000259" key="18">
    <source>
        <dbReference type="PROSITE" id="PS50979"/>
    </source>
</evidence>
<evidence type="ECO:0000256" key="6">
    <source>
        <dbReference type="ARBA" id="ARBA00022598"/>
    </source>
</evidence>
<feature type="domain" description="ATP-grasp" evidence="17">
    <location>
        <begin position="270"/>
        <end position="467"/>
    </location>
</feature>
<dbReference type="PANTHER" id="PTHR43778">
    <property type="entry name" value="PYRUVATE CARBOXYLASE"/>
    <property type="match status" value="1"/>
</dbReference>
<proteinExistence type="predicted"/>
<keyword evidence="8 13" id="KW-0547">Nucleotide-binding</keyword>
<evidence type="ECO:0000256" key="14">
    <source>
        <dbReference type="SAM" id="MobiDB-lite"/>
    </source>
</evidence>
<keyword evidence="9 13" id="KW-0067">ATP-binding</keyword>
<dbReference type="FunFam" id="3.30.1490.20:FF:000018">
    <property type="entry name" value="Biotin carboxylase"/>
    <property type="match status" value="1"/>
</dbReference>
<dbReference type="InterPro" id="IPR011053">
    <property type="entry name" value="Single_hybrid_motif"/>
</dbReference>
<dbReference type="PROSITE" id="PS50979">
    <property type="entry name" value="BC"/>
    <property type="match status" value="1"/>
</dbReference>
<dbReference type="AlphaFoldDB" id="A0A9N9A2G4"/>
<keyword evidence="15" id="KW-0472">Membrane</keyword>
<reference evidence="20" key="1">
    <citation type="submission" date="2021-06" db="EMBL/GenBank/DDBJ databases">
        <authorList>
            <person name="Kallberg Y."/>
            <person name="Tangrot J."/>
            <person name="Rosling A."/>
        </authorList>
    </citation>
    <scope>NUCLEOTIDE SEQUENCE</scope>
    <source>
        <strain evidence="20">MA453B</strain>
    </source>
</reference>
<dbReference type="InterPro" id="IPR001882">
    <property type="entry name" value="Biotin_BS"/>
</dbReference>
<dbReference type="SMART" id="SM00878">
    <property type="entry name" value="Biotin_carb_C"/>
    <property type="match status" value="1"/>
</dbReference>
<dbReference type="CDD" id="cd06850">
    <property type="entry name" value="biotinyl_domain"/>
    <property type="match status" value="1"/>
</dbReference>
<name>A0A9N9A2G4_9GLOM</name>
<keyword evidence="15" id="KW-0812">Transmembrane</keyword>
<dbReference type="InterPro" id="IPR011764">
    <property type="entry name" value="Biotin_carboxylation_dom"/>
</dbReference>
<dbReference type="PROSITE" id="PS00866">
    <property type="entry name" value="CPSASE_1"/>
    <property type="match status" value="1"/>
</dbReference>
<evidence type="ECO:0000256" key="11">
    <source>
        <dbReference type="ARBA" id="ARBA00023268"/>
    </source>
</evidence>
<comment type="cofactor">
    <cofactor evidence="1">
        <name>biotin</name>
        <dbReference type="ChEBI" id="CHEBI:57586"/>
    </cofactor>
</comment>
<dbReference type="InterPro" id="IPR003379">
    <property type="entry name" value="Carboxylase_cons_dom"/>
</dbReference>
<dbReference type="InterPro" id="IPR055268">
    <property type="entry name" value="PCB-like"/>
</dbReference>
<evidence type="ECO:0000256" key="15">
    <source>
        <dbReference type="SAM" id="Phobius"/>
    </source>
</evidence>
<keyword evidence="15" id="KW-1133">Transmembrane helix</keyword>
<dbReference type="SUPFAM" id="SSF52440">
    <property type="entry name" value="PreATP-grasp domain"/>
    <property type="match status" value="1"/>
</dbReference>
<comment type="caution">
    <text evidence="20">The sequence shown here is derived from an EMBL/GenBank/DDBJ whole genome shotgun (WGS) entry which is preliminary data.</text>
</comment>
<dbReference type="InterPro" id="IPR011054">
    <property type="entry name" value="Rudment_hybrid_motif"/>
</dbReference>
<dbReference type="Pfam" id="PF02436">
    <property type="entry name" value="PYC_OADA"/>
    <property type="match status" value="1"/>
</dbReference>
<evidence type="ECO:0000256" key="5">
    <source>
        <dbReference type="ARBA" id="ARBA00022432"/>
    </source>
</evidence>
<protein>
    <recommendedName>
        <fullName evidence="4">pyruvate carboxylase</fullName>
        <ecNumber evidence="4">6.4.1.1</ecNumber>
    </recommendedName>
</protein>
<dbReference type="InterPro" id="IPR005482">
    <property type="entry name" value="Biotin_COase_C"/>
</dbReference>
<evidence type="ECO:0000259" key="19">
    <source>
        <dbReference type="PROSITE" id="PS50991"/>
    </source>
</evidence>
<dbReference type="NCBIfam" id="NF009554">
    <property type="entry name" value="PRK12999.1"/>
    <property type="match status" value="1"/>
</dbReference>
<evidence type="ECO:0000256" key="12">
    <source>
        <dbReference type="ARBA" id="ARBA00049382"/>
    </source>
</evidence>
<evidence type="ECO:0000256" key="2">
    <source>
        <dbReference type="ARBA" id="ARBA00002380"/>
    </source>
</evidence>